<dbReference type="CDD" id="cd22584">
    <property type="entry name" value="Rcat_RBR_unk"/>
    <property type="match status" value="1"/>
</dbReference>
<evidence type="ECO:0000259" key="10">
    <source>
        <dbReference type="PROSITE" id="PS51873"/>
    </source>
</evidence>
<dbReference type="GO" id="GO:0061630">
    <property type="term" value="F:ubiquitin protein ligase activity"/>
    <property type="evidence" value="ECO:0007669"/>
    <property type="project" value="UniProtKB-EC"/>
</dbReference>
<sequence>MADGVELVDPPAAPESGATCPICMDTLGAPINVRVTKRRKKVQVADEDSWRLRCNHQYCVGCLSGWIESKVKDRAAPITCCNTDCKREIRPSHVAAVISPELFEQFSQLVTVKATEDESLYCPNKECSQMFLKPAIRAGQEQTSCPICKTKICIRCQVGWHDGLTCDAYKRMVDAGGDLEQAQLMALKEKMSWKQCPKCSMLVERSMGCNFMRCKCGEHFCYACGVPYETRVPIPNNPHGKSGCNCALFPPAAPVERAAAAPVDRAAVAREREQIAQRLLEVEQMLRARVAAEAAERAAAVQRQVVQSVLDRDARVQRQVAQLPRHDLAHVARVAQAHGIPNNWRDVLPKVPHAFPNVVPAPARPKAKAKAKAVRPMPPAPMALRSHAAPVPATKKSPAKAHKKAKPSPAGGHLDAPAPNAGLGAAGLAKDRCSWGHHQRLRR</sequence>
<dbReference type="EMBL" id="KK583212">
    <property type="protein sequence ID" value="KDO28317.1"/>
    <property type="molecule type" value="Genomic_DNA"/>
</dbReference>
<dbReference type="KEGG" id="spar:SPRG_06367"/>
<dbReference type="Gene3D" id="3.30.40.10">
    <property type="entry name" value="Zinc/RING finger domain, C3HC4 (zinc finger)"/>
    <property type="match status" value="1"/>
</dbReference>
<dbReference type="SUPFAM" id="SSF57850">
    <property type="entry name" value="RING/U-box"/>
    <property type="match status" value="3"/>
</dbReference>
<dbReference type="EC" id="2.3.2.31" evidence="2"/>
<keyword evidence="5" id="KW-0677">Repeat</keyword>
<organism evidence="11 12">
    <name type="scientific">Saprolegnia parasitica (strain CBS 223.65)</name>
    <dbReference type="NCBI Taxonomy" id="695850"/>
    <lineage>
        <taxon>Eukaryota</taxon>
        <taxon>Sar</taxon>
        <taxon>Stramenopiles</taxon>
        <taxon>Oomycota</taxon>
        <taxon>Saprolegniomycetes</taxon>
        <taxon>Saprolegniales</taxon>
        <taxon>Saprolegniaceae</taxon>
        <taxon>Saprolegnia</taxon>
    </lineage>
</organism>
<dbReference type="OrthoDB" id="10009520at2759"/>
<dbReference type="GO" id="GO:0008270">
    <property type="term" value="F:zinc ion binding"/>
    <property type="evidence" value="ECO:0007669"/>
    <property type="project" value="UniProtKB-KW"/>
</dbReference>
<feature type="compositionally biased region" description="Low complexity" evidence="9">
    <location>
        <begin position="416"/>
        <end position="426"/>
    </location>
</feature>
<dbReference type="STRING" id="695850.A0A067CNC7"/>
<evidence type="ECO:0000313" key="11">
    <source>
        <dbReference type="EMBL" id="KDO28317.1"/>
    </source>
</evidence>
<keyword evidence="3" id="KW-0808">Transferase</keyword>
<dbReference type="InterPro" id="IPR044066">
    <property type="entry name" value="TRIAD_supradom"/>
</dbReference>
<dbReference type="InterPro" id="IPR002867">
    <property type="entry name" value="IBR_dom"/>
</dbReference>
<evidence type="ECO:0000256" key="7">
    <source>
        <dbReference type="ARBA" id="ARBA00022786"/>
    </source>
</evidence>
<gene>
    <name evidence="11" type="ORF">SPRG_06367</name>
</gene>
<evidence type="ECO:0000256" key="6">
    <source>
        <dbReference type="ARBA" id="ARBA00022771"/>
    </source>
</evidence>
<dbReference type="PANTHER" id="PTHR11685">
    <property type="entry name" value="RBR FAMILY RING FINGER AND IBR DOMAIN-CONTAINING"/>
    <property type="match status" value="1"/>
</dbReference>
<evidence type="ECO:0000256" key="3">
    <source>
        <dbReference type="ARBA" id="ARBA00022679"/>
    </source>
</evidence>
<keyword evidence="6" id="KW-0863">Zinc-finger</keyword>
<dbReference type="RefSeq" id="XP_012201136.1">
    <property type="nucleotide sequence ID" value="XM_012345746.1"/>
</dbReference>
<evidence type="ECO:0000256" key="1">
    <source>
        <dbReference type="ARBA" id="ARBA00001798"/>
    </source>
</evidence>
<evidence type="ECO:0000256" key="5">
    <source>
        <dbReference type="ARBA" id="ARBA00022737"/>
    </source>
</evidence>
<keyword evidence="8" id="KW-0862">Zinc</keyword>
<dbReference type="Pfam" id="PF01485">
    <property type="entry name" value="IBR"/>
    <property type="match status" value="2"/>
</dbReference>
<name>A0A067CNC7_SAPPC</name>
<evidence type="ECO:0000256" key="4">
    <source>
        <dbReference type="ARBA" id="ARBA00022723"/>
    </source>
</evidence>
<feature type="region of interest" description="Disordered" evidence="9">
    <location>
        <begin position="379"/>
        <end position="426"/>
    </location>
</feature>
<feature type="compositionally biased region" description="Basic residues" evidence="9">
    <location>
        <begin position="397"/>
        <end position="406"/>
    </location>
</feature>
<keyword evidence="7" id="KW-0833">Ubl conjugation pathway</keyword>
<feature type="domain" description="RING-type" evidence="10">
    <location>
        <begin position="16"/>
        <end position="250"/>
    </location>
</feature>
<keyword evidence="4" id="KW-0479">Metal-binding</keyword>
<dbReference type="OMA" id="CKREIRP"/>
<comment type="catalytic activity">
    <reaction evidence="1">
        <text>[E2 ubiquitin-conjugating enzyme]-S-ubiquitinyl-L-cysteine + [acceptor protein]-L-lysine = [E2 ubiquitin-conjugating enzyme]-L-cysteine + [acceptor protein]-N(6)-ubiquitinyl-L-lysine.</text>
        <dbReference type="EC" id="2.3.2.31"/>
    </reaction>
</comment>
<dbReference type="PROSITE" id="PS51873">
    <property type="entry name" value="TRIAD"/>
    <property type="match status" value="1"/>
</dbReference>
<reference evidence="11 12" key="1">
    <citation type="journal article" date="2013" name="PLoS Genet.">
        <title>Distinctive expansion of potential virulence genes in the genome of the oomycete fish pathogen Saprolegnia parasitica.</title>
        <authorList>
            <person name="Jiang R.H."/>
            <person name="de Bruijn I."/>
            <person name="Haas B.J."/>
            <person name="Belmonte R."/>
            <person name="Lobach L."/>
            <person name="Christie J."/>
            <person name="van den Ackerveken G."/>
            <person name="Bottin A."/>
            <person name="Bulone V."/>
            <person name="Diaz-Moreno S.M."/>
            <person name="Dumas B."/>
            <person name="Fan L."/>
            <person name="Gaulin E."/>
            <person name="Govers F."/>
            <person name="Grenville-Briggs L.J."/>
            <person name="Horner N.R."/>
            <person name="Levin J.Z."/>
            <person name="Mammella M."/>
            <person name="Meijer H.J."/>
            <person name="Morris P."/>
            <person name="Nusbaum C."/>
            <person name="Oome S."/>
            <person name="Phillips A.J."/>
            <person name="van Rooyen D."/>
            <person name="Rzeszutek E."/>
            <person name="Saraiva M."/>
            <person name="Secombes C.J."/>
            <person name="Seidl M.F."/>
            <person name="Snel B."/>
            <person name="Stassen J.H."/>
            <person name="Sykes S."/>
            <person name="Tripathy S."/>
            <person name="van den Berg H."/>
            <person name="Vega-Arreguin J.C."/>
            <person name="Wawra S."/>
            <person name="Young S.K."/>
            <person name="Zeng Q."/>
            <person name="Dieguez-Uribeondo J."/>
            <person name="Russ C."/>
            <person name="Tyler B.M."/>
            <person name="van West P."/>
        </authorList>
    </citation>
    <scope>NUCLEOTIDE SEQUENCE [LARGE SCALE GENOMIC DNA]</scope>
    <source>
        <strain evidence="11 12">CBS 223.65</strain>
    </source>
</reference>
<evidence type="ECO:0000256" key="8">
    <source>
        <dbReference type="ARBA" id="ARBA00022833"/>
    </source>
</evidence>
<dbReference type="PROSITE" id="PS00518">
    <property type="entry name" value="ZF_RING_1"/>
    <property type="match status" value="1"/>
</dbReference>
<evidence type="ECO:0000256" key="9">
    <source>
        <dbReference type="SAM" id="MobiDB-lite"/>
    </source>
</evidence>
<dbReference type="GeneID" id="24128716"/>
<dbReference type="VEuPathDB" id="FungiDB:SPRG_06367"/>
<dbReference type="InterPro" id="IPR017907">
    <property type="entry name" value="Znf_RING_CS"/>
</dbReference>
<dbReference type="InterPro" id="IPR013083">
    <property type="entry name" value="Znf_RING/FYVE/PHD"/>
</dbReference>
<evidence type="ECO:0000313" key="12">
    <source>
        <dbReference type="Proteomes" id="UP000030745"/>
    </source>
</evidence>
<keyword evidence="12" id="KW-1185">Reference proteome</keyword>
<dbReference type="AlphaFoldDB" id="A0A067CNC7"/>
<dbReference type="Proteomes" id="UP000030745">
    <property type="component" value="Unassembled WGS sequence"/>
</dbReference>
<dbReference type="SMART" id="SM00647">
    <property type="entry name" value="IBR"/>
    <property type="match status" value="2"/>
</dbReference>
<dbReference type="InterPro" id="IPR031127">
    <property type="entry name" value="E3_UB_ligase_RBR"/>
</dbReference>
<evidence type="ECO:0000256" key="2">
    <source>
        <dbReference type="ARBA" id="ARBA00012251"/>
    </source>
</evidence>
<protein>
    <recommendedName>
        <fullName evidence="2">RBR-type E3 ubiquitin transferase</fullName>
        <ecNumber evidence="2">2.3.2.31</ecNumber>
    </recommendedName>
</protein>
<dbReference type="Gene3D" id="1.20.120.1750">
    <property type="match status" value="1"/>
</dbReference>
<accession>A0A067CNC7</accession>
<proteinExistence type="predicted"/>
<dbReference type="GO" id="GO:0016567">
    <property type="term" value="P:protein ubiquitination"/>
    <property type="evidence" value="ECO:0007669"/>
    <property type="project" value="InterPro"/>
</dbReference>